<dbReference type="RefSeq" id="XP_007508264.1">
    <property type="nucleotide sequence ID" value="XM_007508202.1"/>
</dbReference>
<accession>K8FDD5</accession>
<dbReference type="EMBL" id="FO082262">
    <property type="protein sequence ID" value="CCO20368.1"/>
    <property type="molecule type" value="Genomic_DNA"/>
</dbReference>
<feature type="compositionally biased region" description="Acidic residues" evidence="1">
    <location>
        <begin position="58"/>
        <end position="69"/>
    </location>
</feature>
<evidence type="ECO:0000313" key="2">
    <source>
        <dbReference type="EMBL" id="CCO20368.1"/>
    </source>
</evidence>
<dbReference type="AlphaFoldDB" id="K8FDD5"/>
<organism evidence="2 3">
    <name type="scientific">Bathycoccus prasinos</name>
    <dbReference type="NCBI Taxonomy" id="41875"/>
    <lineage>
        <taxon>Eukaryota</taxon>
        <taxon>Viridiplantae</taxon>
        <taxon>Chlorophyta</taxon>
        <taxon>Mamiellophyceae</taxon>
        <taxon>Mamiellales</taxon>
        <taxon>Bathycoccaceae</taxon>
        <taxon>Bathycoccus</taxon>
    </lineage>
</organism>
<dbReference type="Proteomes" id="UP000198341">
    <property type="component" value="Chromosome 17"/>
</dbReference>
<dbReference type="OrthoDB" id="498004at2759"/>
<name>K8FDD5_9CHLO</name>
<proteinExistence type="predicted"/>
<protein>
    <submittedName>
        <fullName evidence="2">Uncharacterized protein</fullName>
    </submittedName>
</protein>
<gene>
    <name evidence="2" type="ordered locus">Bathy17g01280</name>
</gene>
<reference evidence="2 3" key="1">
    <citation type="submission" date="2011-10" db="EMBL/GenBank/DDBJ databases">
        <authorList>
            <person name="Genoscope - CEA"/>
        </authorList>
    </citation>
    <scope>NUCLEOTIDE SEQUENCE [LARGE SCALE GENOMIC DNA]</scope>
    <source>
        <strain evidence="2 3">RCC 1105</strain>
    </source>
</reference>
<evidence type="ECO:0000313" key="3">
    <source>
        <dbReference type="Proteomes" id="UP000198341"/>
    </source>
</evidence>
<feature type="region of interest" description="Disordered" evidence="1">
    <location>
        <begin position="18"/>
        <end position="95"/>
    </location>
</feature>
<evidence type="ECO:0000256" key="1">
    <source>
        <dbReference type="SAM" id="MobiDB-lite"/>
    </source>
</evidence>
<feature type="compositionally biased region" description="Basic and acidic residues" evidence="1">
    <location>
        <begin position="70"/>
        <end position="89"/>
    </location>
</feature>
<dbReference type="GeneID" id="19010987"/>
<dbReference type="KEGG" id="bpg:Bathy17g01280"/>
<sequence>MSFRSSWCSFCFSTPPPVLLLRPKSQRSSSNRSSLRGGGRSFLSSAASSSGNAQNNSGDDDADGDDFEDDSVKRRSETNEKKGNAFIKEETEETNEVLNSFEERLELAIEEAREILTEATKRARDETRRELLETFSETFYTTTTTTTTTKATKTEKFFKGRKENDENKITDENRALNIARTQSFLEIKFKMRDFEAARVAKNLALSKSVYEDCDDLMVQVDRLEKALPDVNVGKLLQNDASIVSSVNVAKAVQNMMTLYELGFKRERVPLMLEECPRLLLDETDLSARDRIRLVTERIQSIFPDETDEGCLYAIGEEPNLLWALADLEIFNREARVDIAELPMSVQGKSLIL</sequence>
<keyword evidence="3" id="KW-1185">Reference proteome</keyword>
<dbReference type="eggNOG" id="ENOG502SYWF">
    <property type="taxonomic scope" value="Eukaryota"/>
</dbReference>
<feature type="compositionally biased region" description="Low complexity" evidence="1">
    <location>
        <begin position="26"/>
        <end position="57"/>
    </location>
</feature>